<evidence type="ECO:0000313" key="1">
    <source>
        <dbReference type="EMBL" id="TDC98051.1"/>
    </source>
</evidence>
<dbReference type="EMBL" id="SMKS01000139">
    <property type="protein sequence ID" value="TDC98051.1"/>
    <property type="molecule type" value="Genomic_DNA"/>
</dbReference>
<accession>A0A4R4V0A7</accession>
<sequence>MQAGARLVTWVDADDRAAGRNVSASAQHELELADGRRVLLLDDRGWSSSGGWTSTSVEAVRETARAVVGPDEPADGQSRAEAEAEHWAHLAAAALRQGVSVSPAELAQFPHEVNIGDRLLQRLSPA</sequence>
<dbReference type="AlphaFoldDB" id="A0A4R4V0A7"/>
<gene>
    <name evidence="1" type="ORF">E1181_31045</name>
</gene>
<dbReference type="OrthoDB" id="3215654at2"/>
<name>A0A4R4V0A7_9PSEU</name>
<organism evidence="1 2">
    <name type="scientific">Saccharopolyspora terrae</name>
    <dbReference type="NCBI Taxonomy" id="2530384"/>
    <lineage>
        <taxon>Bacteria</taxon>
        <taxon>Bacillati</taxon>
        <taxon>Actinomycetota</taxon>
        <taxon>Actinomycetes</taxon>
        <taxon>Pseudonocardiales</taxon>
        <taxon>Pseudonocardiaceae</taxon>
        <taxon>Saccharopolyspora</taxon>
    </lineage>
</organism>
<protein>
    <submittedName>
        <fullName evidence="1">Uncharacterized protein</fullName>
    </submittedName>
</protein>
<reference evidence="1 2" key="1">
    <citation type="submission" date="2019-03" db="EMBL/GenBank/DDBJ databases">
        <title>Draft genome sequences of novel Actinobacteria.</title>
        <authorList>
            <person name="Sahin N."/>
            <person name="Ay H."/>
            <person name="Saygin H."/>
        </authorList>
    </citation>
    <scope>NUCLEOTIDE SEQUENCE [LARGE SCALE GENOMIC DNA]</scope>
    <source>
        <strain evidence="1 2">16K309</strain>
    </source>
</reference>
<dbReference type="Proteomes" id="UP000295674">
    <property type="component" value="Unassembled WGS sequence"/>
</dbReference>
<proteinExistence type="predicted"/>
<evidence type="ECO:0000313" key="2">
    <source>
        <dbReference type="Proteomes" id="UP000295674"/>
    </source>
</evidence>
<comment type="caution">
    <text evidence="1">The sequence shown here is derived from an EMBL/GenBank/DDBJ whole genome shotgun (WGS) entry which is preliminary data.</text>
</comment>
<keyword evidence="2" id="KW-1185">Reference proteome</keyword>